<feature type="domain" description="HAMP" evidence="7">
    <location>
        <begin position="357"/>
        <end position="409"/>
    </location>
</feature>
<dbReference type="GO" id="GO:0005886">
    <property type="term" value="C:plasma membrane"/>
    <property type="evidence" value="ECO:0007669"/>
    <property type="project" value="TreeGrafter"/>
</dbReference>
<dbReference type="CDD" id="cd11386">
    <property type="entry name" value="MCP_signal"/>
    <property type="match status" value="1"/>
</dbReference>
<dbReference type="PROSITE" id="PS50192">
    <property type="entry name" value="T_SNARE"/>
    <property type="match status" value="1"/>
</dbReference>
<comment type="similarity">
    <text evidence="2">Belongs to the methyl-accepting chemotaxis (MCP) protein family.</text>
</comment>
<dbReference type="SUPFAM" id="SSF58104">
    <property type="entry name" value="Methyl-accepting chemotaxis protein (MCP) signaling domain"/>
    <property type="match status" value="1"/>
</dbReference>
<evidence type="ECO:0000313" key="9">
    <source>
        <dbReference type="Proteomes" id="UP000249239"/>
    </source>
</evidence>
<dbReference type="SMART" id="SM00304">
    <property type="entry name" value="HAMP"/>
    <property type="match status" value="1"/>
</dbReference>
<evidence type="ECO:0000313" key="8">
    <source>
        <dbReference type="EMBL" id="PZX13555.1"/>
    </source>
</evidence>
<keyword evidence="4" id="KW-0472">Membrane</keyword>
<evidence type="ECO:0000259" key="5">
    <source>
        <dbReference type="PROSITE" id="PS50111"/>
    </source>
</evidence>
<protein>
    <submittedName>
        <fullName evidence="8">Methyl-accepting chemotaxis sensory transducer with Cache sensor</fullName>
    </submittedName>
</protein>
<dbReference type="InterPro" id="IPR004089">
    <property type="entry name" value="MCPsignal_dom"/>
</dbReference>
<comment type="caution">
    <text evidence="8">The sequence shown here is derived from an EMBL/GenBank/DDBJ whole genome shotgun (WGS) entry which is preliminary data.</text>
</comment>
<dbReference type="EMBL" id="QKZK01000024">
    <property type="protein sequence ID" value="PZX13555.1"/>
    <property type="molecule type" value="Genomic_DNA"/>
</dbReference>
<dbReference type="Gene3D" id="3.30.450.20">
    <property type="entry name" value="PAS domain"/>
    <property type="match status" value="1"/>
</dbReference>
<keyword evidence="4" id="KW-1133">Transmembrane helix</keyword>
<dbReference type="Gene3D" id="1.10.287.950">
    <property type="entry name" value="Methyl-accepting chemotaxis protein"/>
    <property type="match status" value="1"/>
</dbReference>
<dbReference type="InterPro" id="IPR003660">
    <property type="entry name" value="HAMP_dom"/>
</dbReference>
<evidence type="ECO:0000259" key="7">
    <source>
        <dbReference type="PROSITE" id="PS50885"/>
    </source>
</evidence>
<gene>
    <name evidence="8" type="ORF">LX69_02588</name>
</gene>
<dbReference type="PANTHER" id="PTHR43531">
    <property type="entry name" value="PROTEIN ICFG"/>
    <property type="match status" value="1"/>
</dbReference>
<sequence length="644" mass="71921">MCRSKELMKKYLLSLPIGKRLKLIVSILVSVVIIVLGLFLYRYQKRIIFDQAKQNSYATLDDLIRFTQNEIDASRDKIGYFGQVAFHYLSSMGDYRQSGSERIQYHAKVSDTDQDTTLYIPAVYMGKELLNGNSRIYEDLSAMGIPLFIYYQRVDDHFVEILNSHNQSSLDQHETLIFPDDYTGRWNLSGVSDSIHTVSHWDGNQWVQAIRLFTKNNNGEINGAIVVGIKERDEMKLGRTFHAKKFHETGFCYQVSVRGEITFHPSIPNFTIIDNPAYKQIIAKEMIDSANYVTLKDSVGDIKYIFYKYFPASYNNMLIEIPEREVFKSLYALRTGIVIAIVVIVLFLYLILTYIAKTITVRLDRAVNQAKSISDGDLTATIPIDSSDELAELGMSLNRMNDVLKETVSKIVSTVETVNGTTDELTKISRNIADGANVQASSLEEISSSMEEITGTVEQNTFNAKKTSAISEESAVNIQSSSDVLQESVGYLNEIAQKITVINDISFQTNLLALNAAVEAARAGEHGRGFSVVAGEVRNLAERSRVAAVEIGKVSKAGMEIAREAGVKLSDHVPMVHQTAELVREITAASIEQSSGIEQINAAIQGLNQITQQNARDAHHIASSIDQLSENSDELTNLMHFFKI</sequence>
<dbReference type="GO" id="GO:0006935">
    <property type="term" value="P:chemotaxis"/>
    <property type="evidence" value="ECO:0007669"/>
    <property type="project" value="UniProtKB-KW"/>
</dbReference>
<evidence type="ECO:0000256" key="2">
    <source>
        <dbReference type="ARBA" id="ARBA00029447"/>
    </source>
</evidence>
<dbReference type="CDD" id="cd06225">
    <property type="entry name" value="HAMP"/>
    <property type="match status" value="1"/>
</dbReference>
<dbReference type="InterPro" id="IPR051310">
    <property type="entry name" value="MCP_chemotaxis"/>
</dbReference>
<keyword evidence="1" id="KW-0145">Chemotaxis</keyword>
<dbReference type="PANTHER" id="PTHR43531:SF11">
    <property type="entry name" value="METHYL-ACCEPTING CHEMOTAXIS PROTEIN 3"/>
    <property type="match status" value="1"/>
</dbReference>
<dbReference type="AlphaFoldDB" id="A0A2W7MZI7"/>
<evidence type="ECO:0000259" key="6">
    <source>
        <dbReference type="PROSITE" id="PS50192"/>
    </source>
</evidence>
<dbReference type="InterPro" id="IPR000727">
    <property type="entry name" value="T_SNARE_dom"/>
</dbReference>
<reference evidence="8 9" key="1">
    <citation type="submission" date="2018-06" db="EMBL/GenBank/DDBJ databases">
        <title>Genomic Encyclopedia of Archaeal and Bacterial Type Strains, Phase II (KMG-II): from individual species to whole genera.</title>
        <authorList>
            <person name="Goeker M."/>
        </authorList>
    </citation>
    <scope>NUCLEOTIDE SEQUENCE [LARGE SCALE GENOMIC DNA]</scope>
    <source>
        <strain evidence="8 9">DSM 6779</strain>
    </source>
</reference>
<keyword evidence="4" id="KW-0812">Transmembrane</keyword>
<dbReference type="Proteomes" id="UP000249239">
    <property type="component" value="Unassembled WGS sequence"/>
</dbReference>
<feature type="transmembrane region" description="Helical" evidence="4">
    <location>
        <begin position="331"/>
        <end position="355"/>
    </location>
</feature>
<evidence type="ECO:0000256" key="4">
    <source>
        <dbReference type="SAM" id="Phobius"/>
    </source>
</evidence>
<organism evidence="8 9">
    <name type="scientific">Breznakibacter xylanolyticus</name>
    <dbReference type="NCBI Taxonomy" id="990"/>
    <lineage>
        <taxon>Bacteria</taxon>
        <taxon>Pseudomonadati</taxon>
        <taxon>Bacteroidota</taxon>
        <taxon>Bacteroidia</taxon>
        <taxon>Marinilabiliales</taxon>
        <taxon>Marinilabiliaceae</taxon>
        <taxon>Breznakibacter</taxon>
    </lineage>
</organism>
<evidence type="ECO:0000256" key="3">
    <source>
        <dbReference type="PROSITE-ProRule" id="PRU00284"/>
    </source>
</evidence>
<proteinExistence type="inferred from homology"/>
<dbReference type="PROSITE" id="PS50885">
    <property type="entry name" value="HAMP"/>
    <property type="match status" value="1"/>
</dbReference>
<keyword evidence="9" id="KW-1185">Reference proteome</keyword>
<dbReference type="PROSITE" id="PS50111">
    <property type="entry name" value="CHEMOTAXIS_TRANSDUC_2"/>
    <property type="match status" value="1"/>
</dbReference>
<dbReference type="GO" id="GO:0004888">
    <property type="term" value="F:transmembrane signaling receptor activity"/>
    <property type="evidence" value="ECO:0007669"/>
    <property type="project" value="TreeGrafter"/>
</dbReference>
<feature type="domain" description="T-SNARE coiled-coil homology" evidence="6">
    <location>
        <begin position="405"/>
        <end position="467"/>
    </location>
</feature>
<name>A0A2W7MZI7_9BACT</name>
<evidence type="ECO:0000256" key="1">
    <source>
        <dbReference type="ARBA" id="ARBA00022500"/>
    </source>
</evidence>
<feature type="transmembrane region" description="Helical" evidence="4">
    <location>
        <begin position="21"/>
        <end position="41"/>
    </location>
</feature>
<keyword evidence="3" id="KW-0807">Transducer</keyword>
<feature type="domain" description="Methyl-accepting transducer" evidence="5">
    <location>
        <begin position="414"/>
        <end position="629"/>
    </location>
</feature>
<dbReference type="SMART" id="SM00283">
    <property type="entry name" value="MA"/>
    <property type="match status" value="1"/>
</dbReference>
<dbReference type="Pfam" id="PF00015">
    <property type="entry name" value="MCPsignal"/>
    <property type="match status" value="1"/>
</dbReference>
<accession>A0A2W7MZI7</accession>
<dbReference type="Pfam" id="PF00672">
    <property type="entry name" value="HAMP"/>
    <property type="match status" value="1"/>
</dbReference>
<dbReference type="GO" id="GO:0007165">
    <property type="term" value="P:signal transduction"/>
    <property type="evidence" value="ECO:0007669"/>
    <property type="project" value="UniProtKB-KW"/>
</dbReference>